<evidence type="ECO:0000313" key="4">
    <source>
        <dbReference type="Proteomes" id="UP001144256"/>
    </source>
</evidence>
<name>A0A9W6DF12_9FIRM</name>
<proteinExistence type="predicted"/>
<feature type="domain" description="DUF3048" evidence="2">
    <location>
        <begin position="253"/>
        <end position="367"/>
    </location>
</feature>
<dbReference type="SUPFAM" id="SSF159774">
    <property type="entry name" value="YerB-like"/>
    <property type="match status" value="1"/>
</dbReference>
<organism evidence="3 4">
    <name type="scientific">Vallitalea longa</name>
    <dbReference type="NCBI Taxonomy" id="2936439"/>
    <lineage>
        <taxon>Bacteria</taxon>
        <taxon>Bacillati</taxon>
        <taxon>Bacillota</taxon>
        <taxon>Clostridia</taxon>
        <taxon>Lachnospirales</taxon>
        <taxon>Vallitaleaceae</taxon>
        <taxon>Vallitalea</taxon>
    </lineage>
</organism>
<dbReference type="Gene3D" id="3.50.90.10">
    <property type="entry name" value="YerB-like"/>
    <property type="match status" value="1"/>
</dbReference>
<evidence type="ECO:0000259" key="1">
    <source>
        <dbReference type="Pfam" id="PF11258"/>
    </source>
</evidence>
<reference evidence="3" key="1">
    <citation type="submission" date="2022-06" db="EMBL/GenBank/DDBJ databases">
        <title>Vallitalea longa sp. nov., an anaerobic bacterium isolated from marine sediment.</title>
        <authorList>
            <person name="Hirano S."/>
            <person name="Terahara T."/>
            <person name="Mori K."/>
            <person name="Hamada M."/>
            <person name="Matsumoto R."/>
            <person name="Kobayashi T."/>
        </authorList>
    </citation>
    <scope>NUCLEOTIDE SEQUENCE</scope>
    <source>
        <strain evidence="3">SH18-1</strain>
    </source>
</reference>
<dbReference type="EMBL" id="BRLB01000007">
    <property type="protein sequence ID" value="GKX30090.1"/>
    <property type="molecule type" value="Genomic_DNA"/>
</dbReference>
<dbReference type="AlphaFoldDB" id="A0A9W6DF12"/>
<dbReference type="RefSeq" id="WP_281815980.1">
    <property type="nucleotide sequence ID" value="NZ_BRLB01000007.1"/>
</dbReference>
<dbReference type="InterPro" id="IPR021416">
    <property type="entry name" value="DUF3048_N"/>
</dbReference>
<dbReference type="PROSITE" id="PS51257">
    <property type="entry name" value="PROKAR_LIPOPROTEIN"/>
    <property type="match status" value="1"/>
</dbReference>
<gene>
    <name evidence="3" type="primary">yerB</name>
    <name evidence="3" type="ORF">SH1V18_25700</name>
</gene>
<accession>A0A9W6DF12</accession>
<feature type="domain" description="DUF3048" evidence="1">
    <location>
        <begin position="81"/>
        <end position="223"/>
    </location>
</feature>
<dbReference type="Proteomes" id="UP001144256">
    <property type="component" value="Unassembled WGS sequence"/>
</dbReference>
<dbReference type="Pfam" id="PF11258">
    <property type="entry name" value="DUF3048"/>
    <property type="match status" value="1"/>
</dbReference>
<comment type="caution">
    <text evidence="3">The sequence shown here is derived from an EMBL/GenBank/DDBJ whole genome shotgun (WGS) entry which is preliminary data.</text>
</comment>
<dbReference type="InterPro" id="IPR035328">
    <property type="entry name" value="DUF3048_C"/>
</dbReference>
<evidence type="ECO:0000313" key="3">
    <source>
        <dbReference type="EMBL" id="GKX30090.1"/>
    </source>
</evidence>
<keyword evidence="4" id="KW-1185">Reference proteome</keyword>
<dbReference type="InterPro" id="IPR023158">
    <property type="entry name" value="YerB-like_sf"/>
</dbReference>
<dbReference type="Pfam" id="PF17479">
    <property type="entry name" value="DUF3048_C"/>
    <property type="match status" value="1"/>
</dbReference>
<keyword evidence="3" id="KW-0449">Lipoprotein</keyword>
<protein>
    <submittedName>
        <fullName evidence="3">Lipoprotein YerB</fullName>
    </submittedName>
</protein>
<sequence length="382" mass="44296">MNKPLNKVLITITLAVITLTMLTITGCKKDKVSEDNTNDENNTKASVLDILADNNYIDITLENGKNTEEKDNREGKVINTLTGLWISEEAANRRPIGIMINNLKAAMPQSGIAQADIVYETLVEGGITRLFAVFRDFDAEKIGPVRSARHYYLDFAFDHDAIYVHYGKSTHAFKKFTEWNSPHLEGLSGLDAVMCFQDPTRVRPHSTYTSYEKLMKTWKQVGYRENIDENFKSKFKFADDELDLVSNMEATYIDLPYSHYEQKPWFEYNEKDKMYYRFQFSGKHIDRETDEQLKFKNIIIQFSNIWTIKGDKYGCMDMSLVDSGDGYYITNGKATKITWKKTSHYQPTLYYNEGGEEIKINRGKTWVSVFPRNRKDKITFTK</sequence>
<evidence type="ECO:0000259" key="2">
    <source>
        <dbReference type="Pfam" id="PF17479"/>
    </source>
</evidence>